<keyword evidence="2" id="KW-1185">Reference proteome</keyword>
<evidence type="ECO:0000313" key="2">
    <source>
        <dbReference type="Proteomes" id="UP000027192"/>
    </source>
</evidence>
<dbReference type="EMBL" id="JMIB01000027">
    <property type="protein sequence ID" value="KDM90895.1"/>
    <property type="molecule type" value="Genomic_DNA"/>
</dbReference>
<accession>A0A066RKC1</accession>
<dbReference type="STRING" id="1654360.EA58_14135"/>
<dbReference type="Proteomes" id="UP000027192">
    <property type="component" value="Unassembled WGS sequence"/>
</dbReference>
<sequence length="62" mass="7189">MGSNRVVNPIDEINDLFSLKYIIGYRWESIDSFYCEANQIFIIARAIIVKEIVFDETTGRNS</sequence>
<comment type="caution">
    <text evidence="1">The sequence shown here is derived from an EMBL/GenBank/DDBJ whole genome shotgun (WGS) entry which is preliminary data.</text>
</comment>
<protein>
    <submittedName>
        <fullName evidence="1">Uncharacterized protein</fullName>
    </submittedName>
</protein>
<reference evidence="1 2" key="1">
    <citation type="submission" date="2014-04" db="EMBL/GenBank/DDBJ databases">
        <title>Draft genome sequence of Photobacterium halotolerans S2753: a solonamide, ngercheumicin and holomycin producer.</title>
        <authorList>
            <person name="Machado H.R."/>
            <person name="Gram L."/>
        </authorList>
    </citation>
    <scope>NUCLEOTIDE SEQUENCE [LARGE SCALE GENOMIC DNA]</scope>
    <source>
        <strain evidence="1 2">S2753</strain>
    </source>
</reference>
<name>A0A066RKC1_9GAMM</name>
<proteinExistence type="predicted"/>
<evidence type="ECO:0000313" key="1">
    <source>
        <dbReference type="EMBL" id="KDM90895.1"/>
    </source>
</evidence>
<gene>
    <name evidence="1" type="ORF">EA58_14135</name>
</gene>
<organism evidence="1 2">
    <name type="scientific">Photobacterium galatheae</name>
    <dbReference type="NCBI Taxonomy" id="1654360"/>
    <lineage>
        <taxon>Bacteria</taxon>
        <taxon>Pseudomonadati</taxon>
        <taxon>Pseudomonadota</taxon>
        <taxon>Gammaproteobacteria</taxon>
        <taxon>Vibrionales</taxon>
        <taxon>Vibrionaceae</taxon>
        <taxon>Photobacterium</taxon>
    </lineage>
</organism>
<dbReference type="AlphaFoldDB" id="A0A066RKC1"/>